<evidence type="ECO:0000313" key="6">
    <source>
        <dbReference type="Proteomes" id="UP001175271"/>
    </source>
</evidence>
<gene>
    <name evidence="5" type="ORF">QR680_016054</name>
</gene>
<dbReference type="SMART" id="SM00034">
    <property type="entry name" value="CLECT"/>
    <property type="match status" value="1"/>
</dbReference>
<sequence length="348" mass="37381">MTPVLLLLAVGTGLAAAQCQFDYQVPSADGSICYTLCAQALSYQTAIRMCRNVGGTISMSQAAADEAKLKGLMEKKTKCSPFPRPVLGYWHGIQNGQCGITDYSGSTSYSNCLQFNPNPPKAAFICQSAAIAPPPTTAAPSETTTVTAEPTTTATEEPTTTTTTEESTTTTEETTTTTEEPTTTTEEPTTTTEEPTTTTEEPTTTTEDSTTTTEEPATTTTSGVIEEEVGNYLFVSTPMDWPAAKAYCEGKGTYQLTTFHKAKADVQVESIFKNIDSDIEGWWMGLQKPEGAGAAYAWVDASVVDYKNWGTGLPDDTETAEQCVVYWEGWVPMDCSIENPFVCENTSP</sequence>
<dbReference type="InterPro" id="IPR051663">
    <property type="entry name" value="CLec_Tetranectin-domain"/>
</dbReference>
<evidence type="ECO:0000256" key="1">
    <source>
        <dbReference type="ARBA" id="ARBA00022734"/>
    </source>
</evidence>
<feature type="chain" id="PRO_5041435836" description="C-type lectin domain-containing protein" evidence="3">
    <location>
        <begin position="18"/>
        <end position="348"/>
    </location>
</feature>
<organism evidence="5 6">
    <name type="scientific">Steinernema hermaphroditum</name>
    <dbReference type="NCBI Taxonomy" id="289476"/>
    <lineage>
        <taxon>Eukaryota</taxon>
        <taxon>Metazoa</taxon>
        <taxon>Ecdysozoa</taxon>
        <taxon>Nematoda</taxon>
        <taxon>Chromadorea</taxon>
        <taxon>Rhabditida</taxon>
        <taxon>Tylenchina</taxon>
        <taxon>Panagrolaimomorpha</taxon>
        <taxon>Strongyloidoidea</taxon>
        <taxon>Steinernematidae</taxon>
        <taxon>Steinernema</taxon>
    </lineage>
</organism>
<comment type="caution">
    <text evidence="5">The sequence shown here is derived from an EMBL/GenBank/DDBJ whole genome shotgun (WGS) entry which is preliminary data.</text>
</comment>
<keyword evidence="1" id="KW-0430">Lectin</keyword>
<protein>
    <recommendedName>
        <fullName evidence="4">C-type lectin domain-containing protein</fullName>
    </recommendedName>
</protein>
<dbReference type="SUPFAM" id="SSF56436">
    <property type="entry name" value="C-type lectin-like"/>
    <property type="match status" value="2"/>
</dbReference>
<feature type="compositionally biased region" description="Low complexity" evidence="2">
    <location>
        <begin position="138"/>
        <end position="221"/>
    </location>
</feature>
<evidence type="ECO:0000256" key="2">
    <source>
        <dbReference type="SAM" id="MobiDB-lite"/>
    </source>
</evidence>
<feature type="signal peptide" evidence="3">
    <location>
        <begin position="1"/>
        <end position="17"/>
    </location>
</feature>
<accession>A0AA39HAT4</accession>
<evidence type="ECO:0000313" key="5">
    <source>
        <dbReference type="EMBL" id="KAK0401924.1"/>
    </source>
</evidence>
<dbReference type="InterPro" id="IPR001304">
    <property type="entry name" value="C-type_lectin-like"/>
</dbReference>
<dbReference type="EMBL" id="JAUCMV010000004">
    <property type="protein sequence ID" value="KAK0401924.1"/>
    <property type="molecule type" value="Genomic_DNA"/>
</dbReference>
<feature type="region of interest" description="Disordered" evidence="2">
    <location>
        <begin position="134"/>
        <end position="225"/>
    </location>
</feature>
<dbReference type="Gene3D" id="3.10.100.10">
    <property type="entry name" value="Mannose-Binding Protein A, subunit A"/>
    <property type="match status" value="1"/>
</dbReference>
<dbReference type="PANTHER" id="PTHR22799">
    <property type="entry name" value="TETRANECTIN-RELATED"/>
    <property type="match status" value="1"/>
</dbReference>
<dbReference type="InterPro" id="IPR016187">
    <property type="entry name" value="CTDL_fold"/>
</dbReference>
<dbReference type="PROSITE" id="PS50041">
    <property type="entry name" value="C_TYPE_LECTIN_2"/>
    <property type="match status" value="1"/>
</dbReference>
<dbReference type="CDD" id="cd00037">
    <property type="entry name" value="CLECT"/>
    <property type="match status" value="1"/>
</dbReference>
<dbReference type="PANTHER" id="PTHR22799:SF6">
    <property type="entry name" value="C-TYPE LECTIN DOMAIN FAMILY 4 MEMBER M-LIKE"/>
    <property type="match status" value="1"/>
</dbReference>
<keyword evidence="6" id="KW-1185">Reference proteome</keyword>
<dbReference type="GO" id="GO:0030246">
    <property type="term" value="F:carbohydrate binding"/>
    <property type="evidence" value="ECO:0007669"/>
    <property type="project" value="UniProtKB-KW"/>
</dbReference>
<keyword evidence="3" id="KW-0732">Signal</keyword>
<name>A0AA39HAT4_9BILA</name>
<evidence type="ECO:0000256" key="3">
    <source>
        <dbReference type="SAM" id="SignalP"/>
    </source>
</evidence>
<evidence type="ECO:0000259" key="4">
    <source>
        <dbReference type="PROSITE" id="PS50041"/>
    </source>
</evidence>
<dbReference type="Proteomes" id="UP001175271">
    <property type="component" value="Unassembled WGS sequence"/>
</dbReference>
<dbReference type="AlphaFoldDB" id="A0AA39HAT4"/>
<dbReference type="Pfam" id="PF00059">
    <property type="entry name" value="Lectin_C"/>
    <property type="match status" value="1"/>
</dbReference>
<reference evidence="5" key="1">
    <citation type="submission" date="2023-06" db="EMBL/GenBank/DDBJ databases">
        <title>Genomic analysis of the entomopathogenic nematode Steinernema hermaphroditum.</title>
        <authorList>
            <person name="Schwarz E.M."/>
            <person name="Heppert J.K."/>
            <person name="Baniya A."/>
            <person name="Schwartz H.T."/>
            <person name="Tan C.-H."/>
            <person name="Antoshechkin I."/>
            <person name="Sternberg P.W."/>
            <person name="Goodrich-Blair H."/>
            <person name="Dillman A.R."/>
        </authorList>
    </citation>
    <scope>NUCLEOTIDE SEQUENCE</scope>
    <source>
        <strain evidence="5">PS9179</strain>
        <tissue evidence="5">Whole animal</tissue>
    </source>
</reference>
<proteinExistence type="predicted"/>
<dbReference type="InterPro" id="IPR016186">
    <property type="entry name" value="C-type_lectin-like/link_sf"/>
</dbReference>
<feature type="domain" description="C-type lectin" evidence="4">
    <location>
        <begin position="232"/>
        <end position="344"/>
    </location>
</feature>